<accession>A0ABR4HEK7</accession>
<dbReference type="PANTHER" id="PTHR24166:SF48">
    <property type="entry name" value="PROTEIN VAPYRIN"/>
    <property type="match status" value="1"/>
</dbReference>
<dbReference type="Pfam" id="PF12796">
    <property type="entry name" value="Ank_2"/>
    <property type="match status" value="1"/>
</dbReference>
<dbReference type="SUPFAM" id="SSF48403">
    <property type="entry name" value="Ankyrin repeat"/>
    <property type="match status" value="1"/>
</dbReference>
<dbReference type="InterPro" id="IPR036770">
    <property type="entry name" value="Ankyrin_rpt-contain_sf"/>
</dbReference>
<feature type="repeat" description="ANK" evidence="3">
    <location>
        <begin position="1413"/>
        <end position="1445"/>
    </location>
</feature>
<evidence type="ECO:0000256" key="2">
    <source>
        <dbReference type="ARBA" id="ARBA00023043"/>
    </source>
</evidence>
<dbReference type="SMART" id="SM00248">
    <property type="entry name" value="ANK"/>
    <property type="match status" value="13"/>
</dbReference>
<organism evidence="5 6">
    <name type="scientific">Aspergillus granulosus</name>
    <dbReference type="NCBI Taxonomy" id="176169"/>
    <lineage>
        <taxon>Eukaryota</taxon>
        <taxon>Fungi</taxon>
        <taxon>Dikarya</taxon>
        <taxon>Ascomycota</taxon>
        <taxon>Pezizomycotina</taxon>
        <taxon>Eurotiomycetes</taxon>
        <taxon>Eurotiomycetidae</taxon>
        <taxon>Eurotiales</taxon>
        <taxon>Aspergillaceae</taxon>
        <taxon>Aspergillus</taxon>
        <taxon>Aspergillus subgen. Nidulantes</taxon>
    </lineage>
</organism>
<dbReference type="Pfam" id="PF00023">
    <property type="entry name" value="Ank"/>
    <property type="match status" value="1"/>
</dbReference>
<dbReference type="SUPFAM" id="SSF140860">
    <property type="entry name" value="Pseudo ankyrin repeat-like"/>
    <property type="match status" value="1"/>
</dbReference>
<reference evidence="5 6" key="1">
    <citation type="submission" date="2024-07" db="EMBL/GenBank/DDBJ databases">
        <title>Section-level genome sequencing and comparative genomics of Aspergillus sections Usti and Cavernicolus.</title>
        <authorList>
            <consortium name="Lawrence Berkeley National Laboratory"/>
            <person name="Nybo J.L."/>
            <person name="Vesth T.C."/>
            <person name="Theobald S."/>
            <person name="Frisvad J.C."/>
            <person name="Larsen T.O."/>
            <person name="Kjaerboelling I."/>
            <person name="Rothschild-Mancinelli K."/>
            <person name="Lyhne E.K."/>
            <person name="Kogle M.E."/>
            <person name="Barry K."/>
            <person name="Clum A."/>
            <person name="Na H."/>
            <person name="Ledsgaard L."/>
            <person name="Lin J."/>
            <person name="Lipzen A."/>
            <person name="Kuo A."/>
            <person name="Riley R."/>
            <person name="Mondo S."/>
            <person name="Labutti K."/>
            <person name="Haridas S."/>
            <person name="Pangalinan J."/>
            <person name="Salamov A.A."/>
            <person name="Simmons B.A."/>
            <person name="Magnuson J.K."/>
            <person name="Chen J."/>
            <person name="Drula E."/>
            <person name="Henrissat B."/>
            <person name="Wiebenga A."/>
            <person name="Lubbers R.J."/>
            <person name="Gomes A.C."/>
            <person name="Makela M.R."/>
            <person name="Stajich J."/>
            <person name="Grigoriev I.V."/>
            <person name="Mortensen U.H."/>
            <person name="De Vries R.P."/>
            <person name="Baker S.E."/>
            <person name="Andersen M.R."/>
        </authorList>
    </citation>
    <scope>NUCLEOTIDE SEQUENCE [LARGE SCALE GENOMIC DNA]</scope>
    <source>
        <strain evidence="5 6">CBS 588.65</strain>
    </source>
</reference>
<evidence type="ECO:0000313" key="6">
    <source>
        <dbReference type="Proteomes" id="UP001610334"/>
    </source>
</evidence>
<dbReference type="InterPro" id="IPR002110">
    <property type="entry name" value="Ankyrin_rpt"/>
</dbReference>
<evidence type="ECO:0000256" key="1">
    <source>
        <dbReference type="ARBA" id="ARBA00022737"/>
    </source>
</evidence>
<feature type="repeat" description="ANK" evidence="3">
    <location>
        <begin position="687"/>
        <end position="707"/>
    </location>
</feature>
<dbReference type="InterPro" id="IPR050889">
    <property type="entry name" value="Dendritic_Spine_Reg/Scaffold"/>
</dbReference>
<comment type="caution">
    <text evidence="5">The sequence shown here is derived from an EMBL/GenBank/DDBJ whole genome shotgun (WGS) entry which is preliminary data.</text>
</comment>
<feature type="compositionally biased region" description="Polar residues" evidence="4">
    <location>
        <begin position="632"/>
        <end position="644"/>
    </location>
</feature>
<dbReference type="Gene3D" id="1.25.40.20">
    <property type="entry name" value="Ankyrin repeat-containing domain"/>
    <property type="match status" value="4"/>
</dbReference>
<keyword evidence="1" id="KW-0677">Repeat</keyword>
<dbReference type="PANTHER" id="PTHR24166">
    <property type="entry name" value="ROLLING PEBBLES, ISOFORM B"/>
    <property type="match status" value="1"/>
</dbReference>
<dbReference type="EMBL" id="JBFXLT010000037">
    <property type="protein sequence ID" value="KAL2813851.1"/>
    <property type="molecule type" value="Genomic_DNA"/>
</dbReference>
<sequence>MAQRTLPPVPVKHSDLVQYLQSHPDEPIRDLLKPYHDYDTVVRQIFAQEPDHPAITDSLLNVVPLYDVERDGTTDVQIRARDLAAESDDVKSKYIMSLADEDRRPTGSPAVVPSLKEFQTNFSIFSEGSLASLNWDNILAVGSSVTTALLPLPGEFAQADSKRKIRQFYHEKFAPASDVDLFLYGLDHKQAIEKIKHIEQCINGSVLTETTTVRTKHAITIVSHYPTRHVQIVLRLYKSPAEILTGLDVDCSAVAYNGRQVYFTPRALGAFITQTNNIDLSRRSPSYESRLSKYSHRGFEVFWPDLDRSRIDPTIFERNLKRIVGLARLLVLEKLPIISEREEYQNKRRSERGRPELEGSVQYNLPGNIKDEWDDEVPDWMEVDQISNYHTLKIPYGKKYHARKIEKILYTKDLLLNAEWNRSDTRTVNLHRHPAFFGSVDDVLHDCCGYCPAPTTDEEKEIAKEESKIFISGEMEFLTDNPGRQEIGSFHPITKDDWAEMAYLGNSEGLCQAIVDHNLEAVQQWVVNGVDINRRDHTGRTPLHLAAMASTPEILQYLVDNGARISWRLADGRTALHLAAARGSVEMIRSLMRKSEHNEEKEAQAQVQRRGPQYGDSETASHTEDDADNAELVSSPSENGRTDSVSYATGSFVYVKRAEQGDEDPFAADSNLLDPDVLDVDGVEWDLGASPLHLAVLKGHVDAVEELATAFAADVLLPVKSISNPMGTSSFINLTLVLALALPLEQAKVMTAKLLQLGASPAQIDFDHKTPLLYLAAAGHQDILDLYVQYDQPAVLRAINYLSVVDTRFRNVFVESPLTAAIGAKNSSLANRLLQLGAHPSISFQDFISSAQGITWFRSRLTTENRTYFGEHIDQPVVSAIKNDLPLLAMKLLTRGVDPNTLAREGHIALGTSYSRHTTTGLSLLDYVRSKLAALRGYKGEPINAILPEPLDPDDNVYLNGFQPGTYQHWRAKCMLAHQRETVQVGEQAYRNALTSAETMDGLEEKKAAVRELVDAFERLESDLLERGAKTFQELQPDVKAPSVNKDTAATTITSPFRISLDFAGYDVTEDKRQDYLKLFEAAWTDDLNTIKELTTIIPDQTSHRLPLEIGVCDTLGHSAFTIAVLRGHLDVAKAIMAITAAQYKPDEEPNARYRMRQYDLDNVGQIRTEAESKIHPLSILGSKCNLNLFLKEPVEETVETLIGYAIWTDDTKLLTFLISLGQQLNEAHPYDPEDPEPYSIYPSDFLMAIRLGRLHCLELLIKQIGTGVDLDELVDRSEIEVFETPEYYRGLSVRGRKRANWASHTTTQTSDSDPPLLLAARTGNLESVQWFLGPAPARCYSAFVTANKQDRRVQQLSLTTKGVEQTIIDFLNSRRHLVLHYAVSAAENESSHALVKYLAHSMPSLLNIKSVDGFTPLAVAFRLGRLSFARTLINFGADQTVRDSQGNNLLHLRLSKLSSAAEEDPTCEMLKLIDPGILPSMLTERSSYGANPPFDLWIQQVTHGNRLEAAFKELTTGFDFVKPLGYKHLELLDAEGNTPTHKAALQSWKLTDFLLTHQPELAAKENVNGFTPADLAEQGWFAAAIKPPDTPTQSYHAPSVVARAPRTFVHKTADRVGWNEKWRIYERCCAKGGEGVEIRRKLVTLFEVNEFAAASHARFRTTMQPWKPPKADEISKLLTMVYTNPVA</sequence>
<dbReference type="PROSITE" id="PS50297">
    <property type="entry name" value="ANK_REP_REGION"/>
    <property type="match status" value="4"/>
</dbReference>
<keyword evidence="6" id="KW-1185">Reference proteome</keyword>
<evidence type="ECO:0008006" key="7">
    <source>
        <dbReference type="Google" id="ProtNLM"/>
    </source>
</evidence>
<feature type="repeat" description="ANK" evidence="3">
    <location>
        <begin position="538"/>
        <end position="570"/>
    </location>
</feature>
<feature type="region of interest" description="Disordered" evidence="4">
    <location>
        <begin position="594"/>
        <end position="644"/>
    </location>
</feature>
<evidence type="ECO:0000256" key="4">
    <source>
        <dbReference type="SAM" id="MobiDB-lite"/>
    </source>
</evidence>
<feature type="compositionally biased region" description="Basic and acidic residues" evidence="4">
    <location>
        <begin position="594"/>
        <end position="603"/>
    </location>
</feature>
<gene>
    <name evidence="5" type="ORF">BJX63DRAFT_207986</name>
</gene>
<keyword evidence="2 3" id="KW-0040">ANK repeat</keyword>
<proteinExistence type="predicted"/>
<evidence type="ECO:0000313" key="5">
    <source>
        <dbReference type="EMBL" id="KAL2813851.1"/>
    </source>
</evidence>
<protein>
    <recommendedName>
        <fullName evidence="7">Ankyrin repeat protein</fullName>
    </recommendedName>
</protein>
<feature type="repeat" description="ANK" evidence="3">
    <location>
        <begin position="571"/>
        <end position="603"/>
    </location>
</feature>
<evidence type="ECO:0000256" key="3">
    <source>
        <dbReference type="PROSITE-ProRule" id="PRU00023"/>
    </source>
</evidence>
<name>A0ABR4HEK7_9EURO</name>
<dbReference type="Proteomes" id="UP001610334">
    <property type="component" value="Unassembled WGS sequence"/>
</dbReference>
<dbReference type="PROSITE" id="PS50088">
    <property type="entry name" value="ANK_REPEAT"/>
    <property type="match status" value="4"/>
</dbReference>